<dbReference type="AlphaFoldDB" id="A0A9P7SXC5"/>
<reference evidence="5" key="1">
    <citation type="journal article" date="2020" name="bioRxiv">
        <title>Whole genome comparisons of ergot fungi reveals the divergence and evolution of species within the genus Claviceps are the result of varying mechanisms driving genome evolution and host range expansion.</title>
        <authorList>
            <person name="Wyka S.A."/>
            <person name="Mondo S.J."/>
            <person name="Liu M."/>
            <person name="Dettman J."/>
            <person name="Nalam V."/>
            <person name="Broders K.D."/>
        </authorList>
    </citation>
    <scope>NUCLEOTIDE SEQUENCE</scope>
    <source>
        <strain evidence="5">CCC 602</strain>
    </source>
</reference>
<feature type="compositionally biased region" description="Basic residues" evidence="4">
    <location>
        <begin position="781"/>
        <end position="797"/>
    </location>
</feature>
<feature type="region of interest" description="Disordered" evidence="4">
    <location>
        <begin position="717"/>
        <end position="813"/>
    </location>
</feature>
<evidence type="ECO:0008006" key="7">
    <source>
        <dbReference type="Google" id="ProtNLM"/>
    </source>
</evidence>
<dbReference type="EMBL" id="SRPW01001259">
    <property type="protein sequence ID" value="KAG6003832.1"/>
    <property type="molecule type" value="Genomic_DNA"/>
</dbReference>
<evidence type="ECO:0000313" key="5">
    <source>
        <dbReference type="EMBL" id="KAG6003832.1"/>
    </source>
</evidence>
<dbReference type="InterPro" id="IPR021622">
    <property type="entry name" value="Afadin/alpha-actinin-bd"/>
</dbReference>
<evidence type="ECO:0000256" key="3">
    <source>
        <dbReference type="SAM" id="Coils"/>
    </source>
</evidence>
<evidence type="ECO:0000256" key="4">
    <source>
        <dbReference type="SAM" id="MobiDB-lite"/>
    </source>
</evidence>
<keyword evidence="2 3" id="KW-0175">Coiled coil</keyword>
<comment type="caution">
    <text evidence="5">The sequence shown here is derived from an EMBL/GenBank/DDBJ whole genome shotgun (WGS) entry which is preliminary data.</text>
</comment>
<feature type="region of interest" description="Disordered" evidence="4">
    <location>
        <begin position="184"/>
        <end position="222"/>
    </location>
</feature>
<name>A0A9P7SXC5_9HYPO</name>
<feature type="compositionally biased region" description="Polar residues" evidence="4">
    <location>
        <begin position="471"/>
        <end position="480"/>
    </location>
</feature>
<feature type="compositionally biased region" description="Low complexity" evidence="4">
    <location>
        <begin position="198"/>
        <end position="208"/>
    </location>
</feature>
<feature type="region of interest" description="Disordered" evidence="4">
    <location>
        <begin position="425"/>
        <end position="689"/>
    </location>
</feature>
<dbReference type="OrthoDB" id="312015at2759"/>
<feature type="compositionally biased region" description="Polar residues" evidence="4">
    <location>
        <begin position="633"/>
        <end position="642"/>
    </location>
</feature>
<feature type="compositionally biased region" description="Basic and acidic residues" evidence="4">
    <location>
        <begin position="751"/>
        <end position="760"/>
    </location>
</feature>
<feature type="compositionally biased region" description="Polar residues" evidence="4">
    <location>
        <begin position="537"/>
        <end position="553"/>
    </location>
</feature>
<sequence>MIDNENLRTASLYINNQLVSRGLLRDGDSIDFAGTRRTDEEDAAVSGRIIGILNDLILRRDRDAEQRESLSISMRSLRAENIKLTADLARLNDKCAEAQRKADLAVAAESTLKTQLKSAEAHARALKEDVARMKSLVAQSRSSCATEIRRRDRQIDTLKKQLGEAGRSRGTRGNPAITTITVTGDVGSNERDMMGLMNNSRSVSSSNDNDNDNDNDISNKDNSVQYDSTLQRETNATLANLAQLLTEENESMLGVLQQTMAQLRDMSGWVADTREDEQVRKRPTCEDMAAELDSVMDHMRIILTNPSFVPIEEVVAREEEINRLKRGWVQMENRWKEAVQLMDGWRKRMALSGKPVCDEELQMGMRLSPVRVNGMDDGGAHSITDHGLSVVKEESEGENAHEYLVNSPCHAGNARGRLNYAAEEELEVESDHDAGADASDGANDSDIDAAHHEDEMPEDDDGATGGHNHETSNQPAQEGSSPEEGDEPLDSSNPLPERPQLDPLRNSTSAGNRGILKMEKPRLLSRPRPGPGRDCGTNGNESTRQSSGQSMKSMRSMPVRPRGPSSQFSRIPSKIHRPAAVERPRFPSTSSLDEALLSPRDPSGKGISSAAQPQDEESISDNVAAPAAAVSTIHATESDAQMSSATSSLASRSRSRSRSPPSCSSHRVDDSRTTGPPRRSTGLKAAQSPLTMSNIAAKLAASEKEADAARVRAKLKAVRGSTRGVSRPTMAPTAGNPETTESAAAAAAEAEALHEHEIPNAHELVPKPPAQTEDPPAQPEKRKRDRKASKAASRRRSTLSPWELQTLISGEAQ</sequence>
<feature type="compositionally biased region" description="Low complexity" evidence="4">
    <location>
        <begin position="738"/>
        <end position="750"/>
    </location>
</feature>
<feature type="compositionally biased region" description="Low complexity" evidence="4">
    <location>
        <begin position="643"/>
        <end position="665"/>
    </location>
</feature>
<comment type="similarity">
    <text evidence="1">Belongs to the ADIP family.</text>
</comment>
<evidence type="ECO:0000256" key="1">
    <source>
        <dbReference type="ARBA" id="ARBA00009291"/>
    </source>
</evidence>
<gene>
    <name evidence="5" type="ORF">E4U43_000841</name>
</gene>
<dbReference type="Pfam" id="PF11559">
    <property type="entry name" value="ADIP"/>
    <property type="match status" value="1"/>
</dbReference>
<organism evidence="5 6">
    <name type="scientific">Claviceps pusilla</name>
    <dbReference type="NCBI Taxonomy" id="123648"/>
    <lineage>
        <taxon>Eukaryota</taxon>
        <taxon>Fungi</taxon>
        <taxon>Dikarya</taxon>
        <taxon>Ascomycota</taxon>
        <taxon>Pezizomycotina</taxon>
        <taxon>Sordariomycetes</taxon>
        <taxon>Hypocreomycetidae</taxon>
        <taxon>Hypocreales</taxon>
        <taxon>Clavicipitaceae</taxon>
        <taxon>Claviceps</taxon>
    </lineage>
</organism>
<evidence type="ECO:0000313" key="6">
    <source>
        <dbReference type="Proteomes" id="UP000748025"/>
    </source>
</evidence>
<proteinExistence type="inferred from homology"/>
<feature type="coiled-coil region" evidence="3">
    <location>
        <begin position="74"/>
        <end position="136"/>
    </location>
</feature>
<protein>
    <recommendedName>
        <fullName evidence="7">NIMA interactive protein</fullName>
    </recommendedName>
</protein>
<evidence type="ECO:0000256" key="2">
    <source>
        <dbReference type="ARBA" id="ARBA00023054"/>
    </source>
</evidence>
<keyword evidence="6" id="KW-1185">Reference proteome</keyword>
<dbReference type="Proteomes" id="UP000748025">
    <property type="component" value="Unassembled WGS sequence"/>
</dbReference>
<accession>A0A9P7SXC5</accession>